<evidence type="ECO:0000313" key="2">
    <source>
        <dbReference type="Proteomes" id="UP000324091"/>
    </source>
</evidence>
<name>A0A5C6PHX7_9TELE</name>
<dbReference type="EMBL" id="RHFK02000002">
    <property type="protein sequence ID" value="TWW79412.1"/>
    <property type="molecule type" value="Genomic_DNA"/>
</dbReference>
<accession>A0A5C6PHX7</accession>
<keyword evidence="2" id="KW-1185">Reference proteome</keyword>
<proteinExistence type="predicted"/>
<protein>
    <submittedName>
        <fullName evidence="1">Uncharacterized protein</fullName>
    </submittedName>
</protein>
<dbReference type="Proteomes" id="UP000324091">
    <property type="component" value="Chromosome 10"/>
</dbReference>
<comment type="caution">
    <text evidence="1">The sequence shown here is derived from an EMBL/GenBank/DDBJ whole genome shotgun (WGS) entry which is preliminary data.</text>
</comment>
<sequence>MPGRRPRGRPKRRFMDGVKEDMKVVGVREEDAEDKLDSLCVDAPFGHLEAPCSHIAQKWRLGPKIYADGIEGPTVEFHLSAGERRCGLEELRRLGGPDHTSTLGV</sequence>
<organism evidence="1 2">
    <name type="scientific">Takifugu flavidus</name>
    <name type="common">sansaifugu</name>
    <dbReference type="NCBI Taxonomy" id="433684"/>
    <lineage>
        <taxon>Eukaryota</taxon>
        <taxon>Metazoa</taxon>
        <taxon>Chordata</taxon>
        <taxon>Craniata</taxon>
        <taxon>Vertebrata</taxon>
        <taxon>Euteleostomi</taxon>
        <taxon>Actinopterygii</taxon>
        <taxon>Neopterygii</taxon>
        <taxon>Teleostei</taxon>
        <taxon>Neoteleostei</taxon>
        <taxon>Acanthomorphata</taxon>
        <taxon>Eupercaria</taxon>
        <taxon>Tetraodontiformes</taxon>
        <taxon>Tetradontoidea</taxon>
        <taxon>Tetraodontidae</taxon>
        <taxon>Takifugu</taxon>
    </lineage>
</organism>
<dbReference type="AlphaFoldDB" id="A0A5C6PHX7"/>
<evidence type="ECO:0000313" key="1">
    <source>
        <dbReference type="EMBL" id="TWW79412.1"/>
    </source>
</evidence>
<gene>
    <name evidence="1" type="ORF">D4764_10G0004420</name>
</gene>
<reference evidence="1 2" key="1">
    <citation type="submission" date="2019-04" db="EMBL/GenBank/DDBJ databases">
        <title>Chromosome genome assembly for Takifugu flavidus.</title>
        <authorList>
            <person name="Xiao S."/>
        </authorList>
    </citation>
    <scope>NUCLEOTIDE SEQUENCE [LARGE SCALE GENOMIC DNA]</scope>
    <source>
        <strain evidence="1">HTHZ2018</strain>
        <tissue evidence="1">Muscle</tissue>
    </source>
</reference>